<evidence type="ECO:0000313" key="4">
    <source>
        <dbReference type="EMBL" id="TDA20659.1"/>
    </source>
</evidence>
<evidence type="ECO:0000313" key="5">
    <source>
        <dbReference type="Proteomes" id="UP000295710"/>
    </source>
</evidence>
<dbReference type="SMART" id="SM01007">
    <property type="entry name" value="Aldolase_II"/>
    <property type="match status" value="1"/>
</dbReference>
<comment type="caution">
    <text evidence="4">The sequence shown here is derived from an EMBL/GenBank/DDBJ whole genome shotgun (WGS) entry which is preliminary data.</text>
</comment>
<gene>
    <name evidence="4" type="ORF">E1963_15865</name>
</gene>
<dbReference type="Pfam" id="PF00596">
    <property type="entry name" value="Aldolase_II"/>
    <property type="match status" value="1"/>
</dbReference>
<dbReference type="GO" id="GO:0016832">
    <property type="term" value="F:aldehyde-lyase activity"/>
    <property type="evidence" value="ECO:0007669"/>
    <property type="project" value="TreeGrafter"/>
</dbReference>
<dbReference type="Proteomes" id="UP000295710">
    <property type="component" value="Unassembled WGS sequence"/>
</dbReference>
<dbReference type="SUPFAM" id="SSF53639">
    <property type="entry name" value="AraD/HMP-PK domain-like"/>
    <property type="match status" value="1"/>
</dbReference>
<evidence type="ECO:0000256" key="1">
    <source>
        <dbReference type="ARBA" id="ARBA00022723"/>
    </source>
</evidence>
<keyword evidence="1" id="KW-0479">Metal-binding</keyword>
<keyword evidence="5" id="KW-1185">Reference proteome</keyword>
<protein>
    <submittedName>
        <fullName evidence="4">Class II aldolase/adducin family protein</fullName>
    </submittedName>
</protein>
<reference evidence="4 5" key="1">
    <citation type="journal article" date="2016" name="Nat. Microbiol.">
        <title>The Mouse Intestinal Bacterial Collection (miBC) provides host-specific insight into cultured diversity and functional potential of the gut microbiota.</title>
        <authorList>
            <person name="Lagkouvardos I."/>
            <person name="Pukall R."/>
            <person name="Abt B."/>
            <person name="Foesel B.U."/>
            <person name="Meier-Kolthoff J.P."/>
            <person name="Kumar N."/>
            <person name="Bresciani A."/>
            <person name="Martinez I."/>
            <person name="Just S."/>
            <person name="Ziegler C."/>
            <person name="Brugiroux S."/>
            <person name="Garzetti D."/>
            <person name="Wenning M."/>
            <person name="Bui T.P."/>
            <person name="Wang J."/>
            <person name="Hugenholtz F."/>
            <person name="Plugge C.M."/>
            <person name="Peterson D.A."/>
            <person name="Hornef M.W."/>
            <person name="Baines J.F."/>
            <person name="Smidt H."/>
            <person name="Walter J."/>
            <person name="Kristiansen K."/>
            <person name="Nielsen H.B."/>
            <person name="Haller D."/>
            <person name="Overmann J."/>
            <person name="Stecher B."/>
            <person name="Clavel T."/>
        </authorList>
    </citation>
    <scope>NUCLEOTIDE SEQUENCE [LARGE SCALE GENOMIC DNA]</scope>
    <source>
        <strain evidence="4 5">DSM 28560</strain>
    </source>
</reference>
<dbReference type="Gene3D" id="3.40.225.10">
    <property type="entry name" value="Class II aldolase/adducin N-terminal domain"/>
    <property type="match status" value="1"/>
</dbReference>
<dbReference type="GO" id="GO:0019323">
    <property type="term" value="P:pentose catabolic process"/>
    <property type="evidence" value="ECO:0007669"/>
    <property type="project" value="TreeGrafter"/>
</dbReference>
<dbReference type="RefSeq" id="WP_132280058.1">
    <property type="nucleotide sequence ID" value="NZ_JAOBST010000038.1"/>
</dbReference>
<organism evidence="4 5">
    <name type="scientific">Extibacter muris</name>
    <dbReference type="NCBI Taxonomy" id="1796622"/>
    <lineage>
        <taxon>Bacteria</taxon>
        <taxon>Bacillati</taxon>
        <taxon>Bacillota</taxon>
        <taxon>Clostridia</taxon>
        <taxon>Lachnospirales</taxon>
        <taxon>Lachnospiraceae</taxon>
        <taxon>Extibacter</taxon>
    </lineage>
</organism>
<accession>A0A4R4FD38</accession>
<keyword evidence="2" id="KW-0456">Lyase</keyword>
<dbReference type="PANTHER" id="PTHR22789">
    <property type="entry name" value="FUCULOSE PHOSPHATE ALDOLASE"/>
    <property type="match status" value="1"/>
</dbReference>
<dbReference type="GO" id="GO:0005829">
    <property type="term" value="C:cytosol"/>
    <property type="evidence" value="ECO:0007669"/>
    <property type="project" value="TreeGrafter"/>
</dbReference>
<dbReference type="InterPro" id="IPR050197">
    <property type="entry name" value="Aldolase_class_II_sugar_metab"/>
</dbReference>
<sequence length="217" mass="23536">MNREKAKLMQTEVCNTALEMYHSGLVAGTWGNISGRVDDEHMVITPSGMDYERLAAEEMVIVNMKTLAYEGSLKPSVEAVVHAAIYLDRPEVNGIMHTHSTYALTVAAARKSIPPICDDQVQILGGDVRLAAYTMPGTKEMAEAVVGALKCRAGALIANHGAITVGRTLPEAYVGSQVLEKAAMVYINSQSIGGGVEISQEDIDFFHDFFLNKYGQR</sequence>
<dbReference type="GO" id="GO:0046872">
    <property type="term" value="F:metal ion binding"/>
    <property type="evidence" value="ECO:0007669"/>
    <property type="project" value="UniProtKB-KW"/>
</dbReference>
<dbReference type="AlphaFoldDB" id="A0A4R4FD38"/>
<name>A0A4R4FD38_9FIRM</name>
<evidence type="ECO:0000259" key="3">
    <source>
        <dbReference type="SMART" id="SM01007"/>
    </source>
</evidence>
<dbReference type="InterPro" id="IPR036409">
    <property type="entry name" value="Aldolase_II/adducin_N_sf"/>
</dbReference>
<dbReference type="InterPro" id="IPR001303">
    <property type="entry name" value="Aldolase_II/adducin_N"/>
</dbReference>
<feature type="domain" description="Class II aldolase/adducin N-terminal" evidence="3">
    <location>
        <begin position="11"/>
        <end position="187"/>
    </location>
</feature>
<dbReference type="EMBL" id="SMMX01000017">
    <property type="protein sequence ID" value="TDA20659.1"/>
    <property type="molecule type" value="Genomic_DNA"/>
</dbReference>
<proteinExistence type="predicted"/>
<evidence type="ECO:0000256" key="2">
    <source>
        <dbReference type="ARBA" id="ARBA00023239"/>
    </source>
</evidence>
<dbReference type="PANTHER" id="PTHR22789:SF0">
    <property type="entry name" value="3-OXO-TETRONATE 4-PHOSPHATE DECARBOXYLASE-RELATED"/>
    <property type="match status" value="1"/>
</dbReference>